<evidence type="ECO:0000256" key="2">
    <source>
        <dbReference type="ARBA" id="ARBA00022723"/>
    </source>
</evidence>
<dbReference type="RefSeq" id="XP_009038188.1">
    <property type="nucleotide sequence ID" value="XM_009039940.1"/>
</dbReference>
<name>F0YCU1_AURAN</name>
<dbReference type="InterPro" id="IPR006620">
    <property type="entry name" value="Pro_4_hyd_alph"/>
</dbReference>
<accession>F0YCU1</accession>
<dbReference type="SMART" id="SM00702">
    <property type="entry name" value="P4Hc"/>
    <property type="match status" value="1"/>
</dbReference>
<dbReference type="EMBL" id="GL833132">
    <property type="protein sequence ID" value="EGB06946.1"/>
    <property type="molecule type" value="Genomic_DNA"/>
</dbReference>
<organism evidence="9">
    <name type="scientific">Aureococcus anophagefferens</name>
    <name type="common">Harmful bloom alga</name>
    <dbReference type="NCBI Taxonomy" id="44056"/>
    <lineage>
        <taxon>Eukaryota</taxon>
        <taxon>Sar</taxon>
        <taxon>Stramenopiles</taxon>
        <taxon>Ochrophyta</taxon>
        <taxon>Pelagophyceae</taxon>
        <taxon>Pelagomonadales</taxon>
        <taxon>Pelagomonadaceae</taxon>
        <taxon>Aureococcus</taxon>
    </lineage>
</organism>
<dbReference type="GO" id="GO:0005506">
    <property type="term" value="F:iron ion binding"/>
    <property type="evidence" value="ECO:0007669"/>
    <property type="project" value="InterPro"/>
</dbReference>
<dbReference type="GO" id="GO:0031418">
    <property type="term" value="F:L-ascorbic acid binding"/>
    <property type="evidence" value="ECO:0007669"/>
    <property type="project" value="UniProtKB-KW"/>
</dbReference>
<dbReference type="eggNOG" id="KOG1971">
    <property type="taxonomic scope" value="Eukaryota"/>
</dbReference>
<dbReference type="GO" id="GO:0016705">
    <property type="term" value="F:oxidoreductase activity, acting on paired donors, with incorporation or reduction of molecular oxygen"/>
    <property type="evidence" value="ECO:0007669"/>
    <property type="project" value="InterPro"/>
</dbReference>
<gene>
    <name evidence="8" type="ORF">AURANDRAFT_28306</name>
</gene>
<keyword evidence="4" id="KW-0223">Dioxygenase</keyword>
<dbReference type="Proteomes" id="UP000002729">
    <property type="component" value="Unassembled WGS sequence"/>
</dbReference>
<dbReference type="GO" id="GO:0051213">
    <property type="term" value="F:dioxygenase activity"/>
    <property type="evidence" value="ECO:0007669"/>
    <property type="project" value="UniProtKB-KW"/>
</dbReference>
<dbReference type="KEGG" id="aaf:AURANDRAFT_28306"/>
<dbReference type="InterPro" id="IPR005123">
    <property type="entry name" value="Oxoglu/Fe-dep_dioxygenase_dom"/>
</dbReference>
<protein>
    <submittedName>
        <fullName evidence="8">Putative 2OG-Fe(II) oxidoreductase like-protein</fullName>
    </submittedName>
</protein>
<dbReference type="AlphaFoldDB" id="F0YCU1"/>
<evidence type="ECO:0000256" key="5">
    <source>
        <dbReference type="ARBA" id="ARBA00023002"/>
    </source>
</evidence>
<reference evidence="8 9" key="1">
    <citation type="journal article" date="2011" name="Proc. Natl. Acad. Sci. U.S.A.">
        <title>Niche of harmful alga Aureococcus anophagefferens revealed through ecogenomics.</title>
        <authorList>
            <person name="Gobler C.J."/>
            <person name="Berry D.L."/>
            <person name="Dyhrman S.T."/>
            <person name="Wilhelm S.W."/>
            <person name="Salamov A."/>
            <person name="Lobanov A.V."/>
            <person name="Zhang Y."/>
            <person name="Collier J.L."/>
            <person name="Wurch L.L."/>
            <person name="Kustka A.B."/>
            <person name="Dill B.D."/>
            <person name="Shah M."/>
            <person name="VerBerkmoes N.C."/>
            <person name="Kuo A."/>
            <person name="Terry A."/>
            <person name="Pangilinan J."/>
            <person name="Lindquist E.A."/>
            <person name="Lucas S."/>
            <person name="Paulsen I.T."/>
            <person name="Hattenrath-Lehmann T.K."/>
            <person name="Talmage S.C."/>
            <person name="Walker E.A."/>
            <person name="Koch F."/>
            <person name="Burson A.M."/>
            <person name="Marcoval M.A."/>
            <person name="Tang Y.Z."/>
            <person name="Lecleir G.R."/>
            <person name="Coyne K.J."/>
            <person name="Berg G.M."/>
            <person name="Bertrand E.M."/>
            <person name="Saito M.A."/>
            <person name="Gladyshev V.N."/>
            <person name="Grigoriev I.V."/>
        </authorList>
    </citation>
    <scope>NUCLEOTIDE SEQUENCE [LARGE SCALE GENOMIC DNA]</scope>
    <source>
        <strain evidence="9">CCMP 1984</strain>
    </source>
</reference>
<keyword evidence="6" id="KW-0408">Iron</keyword>
<feature type="domain" description="Fe2OG dioxygenase" evidence="7">
    <location>
        <begin position="152"/>
        <end position="246"/>
    </location>
</feature>
<evidence type="ECO:0000313" key="8">
    <source>
        <dbReference type="EMBL" id="EGB06946.1"/>
    </source>
</evidence>
<dbReference type="PANTHER" id="PTHR24014">
    <property type="entry name" value="2-OXOGLUTARATE AND IRON-DEPENDENT OXYGENASE DOMAIN-CONTAINING PROTEIN 2"/>
    <property type="match status" value="1"/>
</dbReference>
<dbReference type="OMA" id="HANLFED"/>
<dbReference type="Pfam" id="PF25238">
    <property type="entry name" value="OGFOD2-like"/>
    <property type="match status" value="1"/>
</dbReference>
<keyword evidence="9" id="KW-1185">Reference proteome</keyword>
<comment type="cofactor">
    <cofactor evidence="1">
        <name>L-ascorbate</name>
        <dbReference type="ChEBI" id="CHEBI:38290"/>
    </cofactor>
</comment>
<dbReference type="GeneID" id="20220511"/>
<evidence type="ECO:0000256" key="4">
    <source>
        <dbReference type="ARBA" id="ARBA00022964"/>
    </source>
</evidence>
<evidence type="ECO:0000256" key="1">
    <source>
        <dbReference type="ARBA" id="ARBA00001961"/>
    </source>
</evidence>
<evidence type="ECO:0000259" key="7">
    <source>
        <dbReference type="PROSITE" id="PS51471"/>
    </source>
</evidence>
<keyword evidence="5" id="KW-0560">Oxidoreductase</keyword>
<evidence type="ECO:0000313" key="9">
    <source>
        <dbReference type="Proteomes" id="UP000002729"/>
    </source>
</evidence>
<proteinExistence type="predicted"/>
<sequence length="312" mass="36092">MGGWISKQVRYAPHTARRWAANLNGLSPEEAYAPLRRTPELFESLLRDEWLAPTLLDVVQAARRGQCHRDLREEAPGVFSFAMFSDAFCRDFLQEVDGYMDSGLPIRRPNSMNNYGLIVNEIGMLDVISELQREVLWPIARSLWPKEGSAFHAHHSFMVQYRKTEDPGLDMHTDDSDVTFNVCLGEVFAGAGLTFCGGMRRETRHRFAFQYEHVKGRAVVHLGSKRHGADDISSGTRRNLIIWNHNRNWRASAEYETRMQRYRRESAAPDARCLSYTHDRDFAEFKPYPPGKEEFAERAWCPPQRACYDRMK</sequence>
<dbReference type="PROSITE" id="PS51471">
    <property type="entry name" value="FE2OG_OXY"/>
    <property type="match status" value="1"/>
</dbReference>
<keyword evidence="2" id="KW-0479">Metal-binding</keyword>
<evidence type="ECO:0000256" key="6">
    <source>
        <dbReference type="ARBA" id="ARBA00023004"/>
    </source>
</evidence>
<dbReference type="PANTHER" id="PTHR24014:SF4">
    <property type="entry name" value="2-OXOGLUTARATE AND IRON-DEPENDENT OXYGENASE DOMAIN-CONTAINING PROTEIN 2"/>
    <property type="match status" value="1"/>
</dbReference>
<evidence type="ECO:0000256" key="3">
    <source>
        <dbReference type="ARBA" id="ARBA00022896"/>
    </source>
</evidence>
<dbReference type="OrthoDB" id="1736837at2759"/>
<keyword evidence="3" id="KW-0847">Vitamin C</keyword>
<dbReference type="InParanoid" id="F0YCU1"/>